<evidence type="ECO:0000259" key="9">
    <source>
        <dbReference type="PROSITE" id="PS50011"/>
    </source>
</evidence>
<keyword evidence="1" id="KW-0723">Serine/threonine-protein kinase</keyword>
<feature type="transmembrane region" description="Helical" evidence="7">
    <location>
        <begin position="1007"/>
        <end position="1029"/>
    </location>
</feature>
<feature type="transmembrane region" description="Helical" evidence="7">
    <location>
        <begin position="1326"/>
        <end position="1346"/>
    </location>
</feature>
<evidence type="ECO:0000313" key="11">
    <source>
        <dbReference type="Proteomes" id="UP000192257"/>
    </source>
</evidence>
<evidence type="ECO:0000256" key="5">
    <source>
        <dbReference type="ARBA" id="ARBA00022840"/>
    </source>
</evidence>
<dbReference type="VEuPathDB" id="TriTrypDB:TM35_000071780"/>
<dbReference type="GO" id="GO:0004674">
    <property type="term" value="F:protein serine/threonine kinase activity"/>
    <property type="evidence" value="ECO:0007669"/>
    <property type="project" value="UniProtKB-KW"/>
</dbReference>
<dbReference type="PROSITE" id="PS50011">
    <property type="entry name" value="PROTEIN_KINASE_DOM"/>
    <property type="match status" value="1"/>
</dbReference>
<keyword evidence="2" id="KW-0808">Transferase</keyword>
<dbReference type="RefSeq" id="XP_028884820.1">
    <property type="nucleotide sequence ID" value="XM_029023624.1"/>
</dbReference>
<gene>
    <name evidence="10" type="ORF">TM35_000071780</name>
</gene>
<keyword evidence="5 6" id="KW-0067">ATP-binding</keyword>
<keyword evidence="7" id="KW-0812">Transmembrane</keyword>
<feature type="transmembrane region" description="Helical" evidence="7">
    <location>
        <begin position="1289"/>
        <end position="1306"/>
    </location>
</feature>
<comment type="caution">
    <text evidence="10">The sequence shown here is derived from an EMBL/GenBank/DDBJ whole genome shotgun (WGS) entry which is preliminary data.</text>
</comment>
<feature type="signal peptide" evidence="8">
    <location>
        <begin position="1"/>
        <end position="27"/>
    </location>
</feature>
<dbReference type="InterPro" id="IPR000719">
    <property type="entry name" value="Prot_kinase_dom"/>
</dbReference>
<dbReference type="InterPro" id="IPR008271">
    <property type="entry name" value="Ser/Thr_kinase_AS"/>
</dbReference>
<organism evidence="10 11">
    <name type="scientific">Trypanosoma theileri</name>
    <dbReference type="NCBI Taxonomy" id="67003"/>
    <lineage>
        <taxon>Eukaryota</taxon>
        <taxon>Discoba</taxon>
        <taxon>Euglenozoa</taxon>
        <taxon>Kinetoplastea</taxon>
        <taxon>Metakinetoplastina</taxon>
        <taxon>Trypanosomatida</taxon>
        <taxon>Trypanosomatidae</taxon>
        <taxon>Trypanosoma</taxon>
    </lineage>
</organism>
<proteinExistence type="predicted"/>
<dbReference type="InterPro" id="IPR011009">
    <property type="entry name" value="Kinase-like_dom_sf"/>
</dbReference>
<dbReference type="PANTHER" id="PTHR11584">
    <property type="entry name" value="SERINE/THREONINE PROTEIN KINASE"/>
    <property type="match status" value="1"/>
</dbReference>
<feature type="transmembrane region" description="Helical" evidence="7">
    <location>
        <begin position="1229"/>
        <end position="1252"/>
    </location>
</feature>
<dbReference type="EMBL" id="NBCO01000007">
    <property type="protein sequence ID" value="ORC90754.1"/>
    <property type="molecule type" value="Genomic_DNA"/>
</dbReference>
<dbReference type="Pfam" id="PF00069">
    <property type="entry name" value="Pkinase"/>
    <property type="match status" value="1"/>
</dbReference>
<dbReference type="Gene3D" id="1.10.510.10">
    <property type="entry name" value="Transferase(Phosphotransferase) domain 1"/>
    <property type="match status" value="1"/>
</dbReference>
<dbReference type="GO" id="GO:0005524">
    <property type="term" value="F:ATP binding"/>
    <property type="evidence" value="ECO:0007669"/>
    <property type="project" value="UniProtKB-UniRule"/>
</dbReference>
<dbReference type="Proteomes" id="UP000192257">
    <property type="component" value="Unassembled WGS sequence"/>
</dbReference>
<name>A0A1X0P1C9_9TRYP</name>
<keyword evidence="8" id="KW-0732">Signal</keyword>
<keyword evidence="7" id="KW-1133">Transmembrane helix</keyword>
<evidence type="ECO:0000256" key="1">
    <source>
        <dbReference type="ARBA" id="ARBA00022527"/>
    </source>
</evidence>
<dbReference type="InterPro" id="IPR017441">
    <property type="entry name" value="Protein_kinase_ATP_BS"/>
</dbReference>
<keyword evidence="4 10" id="KW-0418">Kinase</keyword>
<dbReference type="CDD" id="cd06606">
    <property type="entry name" value="STKc_MAPKKK"/>
    <property type="match status" value="1"/>
</dbReference>
<keyword evidence="3 6" id="KW-0547">Nucleotide-binding</keyword>
<evidence type="ECO:0000313" key="10">
    <source>
        <dbReference type="EMBL" id="ORC90754.1"/>
    </source>
</evidence>
<feature type="transmembrane region" description="Helical" evidence="7">
    <location>
        <begin position="1049"/>
        <end position="1070"/>
    </location>
</feature>
<feature type="transmembrane region" description="Helical" evidence="7">
    <location>
        <begin position="1258"/>
        <end position="1277"/>
    </location>
</feature>
<evidence type="ECO:0000256" key="4">
    <source>
        <dbReference type="ARBA" id="ARBA00022777"/>
    </source>
</evidence>
<feature type="transmembrane region" description="Helical" evidence="7">
    <location>
        <begin position="1200"/>
        <end position="1217"/>
    </location>
</feature>
<evidence type="ECO:0000256" key="2">
    <source>
        <dbReference type="ARBA" id="ARBA00022679"/>
    </source>
</evidence>
<dbReference type="PANTHER" id="PTHR11584:SF369">
    <property type="entry name" value="MITOGEN-ACTIVATED PROTEIN KINASE KINASE KINASE 19-RELATED"/>
    <property type="match status" value="1"/>
</dbReference>
<evidence type="ECO:0000256" key="6">
    <source>
        <dbReference type="PROSITE-ProRule" id="PRU10141"/>
    </source>
</evidence>
<reference evidence="10 11" key="1">
    <citation type="submission" date="2017-03" db="EMBL/GenBank/DDBJ databases">
        <title>An alternative strategy for trypanosome survival in the mammalian bloodstream revealed through genome and transcriptome analysis of the ubiquitous bovine parasite Trypanosoma (Megatrypanum) theileri.</title>
        <authorList>
            <person name="Kelly S."/>
            <person name="Ivens A."/>
            <person name="Mott A."/>
            <person name="O'Neill E."/>
            <person name="Emms D."/>
            <person name="Macleod O."/>
            <person name="Voorheis P."/>
            <person name="Matthews J."/>
            <person name="Matthews K."/>
            <person name="Carrington M."/>
        </authorList>
    </citation>
    <scope>NUCLEOTIDE SEQUENCE [LARGE SCALE GENOMIC DNA]</scope>
    <source>
        <strain evidence="10">Edinburgh</strain>
    </source>
</reference>
<feature type="transmembrane region" description="Helical" evidence="7">
    <location>
        <begin position="1160"/>
        <end position="1188"/>
    </location>
</feature>
<dbReference type="OrthoDB" id="266718at2759"/>
<feature type="chain" id="PRO_5012281224" evidence="8">
    <location>
        <begin position="28"/>
        <end position="1766"/>
    </location>
</feature>
<keyword evidence="11" id="KW-1185">Reference proteome</keyword>
<feature type="transmembrane region" description="Helical" evidence="7">
    <location>
        <begin position="1111"/>
        <end position="1134"/>
    </location>
</feature>
<protein>
    <submittedName>
        <fullName evidence="10">Protein kinase-like protein</fullName>
    </submittedName>
</protein>
<dbReference type="PROSITE" id="PS00107">
    <property type="entry name" value="PROTEIN_KINASE_ATP"/>
    <property type="match status" value="1"/>
</dbReference>
<dbReference type="SMART" id="SM00220">
    <property type="entry name" value="S_TKc"/>
    <property type="match status" value="1"/>
</dbReference>
<keyword evidence="7" id="KW-0472">Membrane</keyword>
<sequence length="1766" mass="197779">MSEINRRRYSYFIVLIILLCLSTHAFGAQVRFGGSVYSGLTEEIIREGGATFGIQAVTPVFEGFNESYLRNQFFRILSEGHIFEINGTRRVVHMESNPWIQQLPEIIDNGQIEVLDNGRSARFTFSPYPQFVVKDMVIIVPCIPISMIQYSSRKKEIKSDQNCMVGPPFLLTAKPIIQISNMEEKQNDSPHYVTGDIIEIPFTEDKSYFFSSKVKVMEGWGCFNTHGAVTSENDWDTGKGLFHFVPLRGGMVTICYLPFPEVLPYLMLKVGKSLDIAGPEGISTEPPQIRSGMEFTGTVYGTNLTDRDILIITEELCDEFTWEHIILPEFSLSSRTRAIFIGILEHEGIYHVCYRHEGSSRFVKVSSLLVELANNTVILTESKNVYFRGYADIVYPVTIDRLQVKHLGRLVLKRDSLNVSSFLWSGGNIVGQGAINCMGSSTITSHNYEPRTISFFLRNYGDMMIDVHKLSLEGDGVIHNYGNLTITVLSLGGEGVGSIHSRNRNNVIVNQGGIIRIVVLDKLQTLLCQTRIQNKEGTLIISGKVNITELSTGEKGRLVLRSNALVRASDARFKGSVVMKNNSELTILEDCAFVSTTVKGNNSHITITGESVIFDSLKVSGNVTVDIFGQELDNKNVIATLYGLNYFDKETHFNMRRTHFIPSTGSVQLVSDGVLTAEFDTVDFSGDTLIGIGHLAVMYGRSSPQLPVDRDQSSRVRFTVSPNATLVAMDTSPPTPTSLPAGPEVDCAARFTFLDALDHAGRLLLHGCLDLPRGGAVSGSVEPLRGADGRAAGIVVGGALRLLDGARIALDNIVLRSADVQGAGDVLLAAQQVDIDRTSRLALHEGFTLNANVTRVNGMLDANVRGVEVRGQVDIRSGAALRLFDVDQPSTTVALCAAAFRTSGGVWWTQDSHVECHAKRLEEVEQERRLGADAVSASGAMMLVSRHSPHSQKENETLHRIFPILAYNFYCTDEDVHTYTEKFFLMQHFMGSVPYDPPPNIPTLRNIIIAIIVILSCGFLSIHLMLRLFKMTWREWLIDLKKEPPLRLILYRAEFTSQFSNYMVLASLLFNAMQLPGASFHPLTPVPLGFMTALGLRSMHLLMPHQNFRSYIQLSFVSYCLICWGFFVFPVFLLSRHDNSLRLSYRRIYPLLRAFSKIHYIVRLLTFVFMIPISSMIMDLVACNTILYDLPTCEPFRGNLLAPCSALIVVLFLLPLERVSGMKLLRCDLNLKFSVLLIVRVGMVIEVAMWKVFYQHPFLLSSSNLFFHGSRILLYFYTTPTAYININRLLFLLSVVVFMSTLSIWIHQVRVYFRLCYTCRDGEMYFLTIFFSAAITIIIGIWVYVISPGTENNSSNDPSIDAINSCIEQIRCRIEDLKCELLACASVEEREDVLNAGLRLRTELMEKEEKYRYEKYRYLLDFCYPKRIFLISDKKSVNALKHVRRHSGIDLSMLVSPLTLNSPTSSLNDSDDDIVGISEEDLESFRCGPALGSGSYGTVHLGILSCGKLVAVKYVSIQNPCSDALLQARVEVNMLKKYCHPNIIRYYGCHTAHGYMMIFMEFAVAGSLTSIAKKFEGLNESVICLYTYQILLGLRYLHSKGVVHRDIKGENILVNGFGVVKLADFGSSKVLAGITNRSHAGCETLVGSPFWMAPEVIRNEPYGTKADIWSVGCTVVEMLNGGLPPWREEFENVYSAMYYVGSTDSIPSIPEDTSECCRDFLKLCFQRDTTKRPSSDELLKHPWLSYIDQSAKLHPQSHWSYSSKGD</sequence>
<evidence type="ECO:0000256" key="8">
    <source>
        <dbReference type="SAM" id="SignalP"/>
    </source>
</evidence>
<dbReference type="SUPFAM" id="SSF56112">
    <property type="entry name" value="Protein kinase-like (PK-like)"/>
    <property type="match status" value="1"/>
</dbReference>
<accession>A0A1X0P1C9</accession>
<feature type="domain" description="Protein kinase" evidence="9">
    <location>
        <begin position="1485"/>
        <end position="1744"/>
    </location>
</feature>
<dbReference type="GeneID" id="39983404"/>
<feature type="binding site" evidence="6">
    <location>
        <position position="1513"/>
    </location>
    <ligand>
        <name>ATP</name>
        <dbReference type="ChEBI" id="CHEBI:30616"/>
    </ligand>
</feature>
<dbReference type="PROSITE" id="PS00108">
    <property type="entry name" value="PROTEIN_KINASE_ST"/>
    <property type="match status" value="1"/>
</dbReference>
<evidence type="ECO:0000256" key="3">
    <source>
        <dbReference type="ARBA" id="ARBA00022741"/>
    </source>
</evidence>
<evidence type="ECO:0000256" key="7">
    <source>
        <dbReference type="SAM" id="Phobius"/>
    </source>
</evidence>